<dbReference type="CDD" id="cd17744">
    <property type="entry name" value="BRCT_MDC1_rpt1"/>
    <property type="match status" value="1"/>
</dbReference>
<dbReference type="Gene3D" id="3.70.10.10">
    <property type="match status" value="1"/>
</dbReference>
<dbReference type="CDD" id="cd17716">
    <property type="entry name" value="BRCT_microcephalin_rpt1"/>
    <property type="match status" value="1"/>
</dbReference>
<reference evidence="4 5" key="2">
    <citation type="journal article" date="2021" name="Genomics">
        <title>High-quality reference genome for Clonorchis sinensis.</title>
        <authorList>
            <person name="Young N.D."/>
            <person name="Stroehlein A.J."/>
            <person name="Kinkar L."/>
            <person name="Wang T."/>
            <person name="Sohn W.M."/>
            <person name="Chang B.C.H."/>
            <person name="Kaur P."/>
            <person name="Weisz D."/>
            <person name="Dudchenko O."/>
            <person name="Aiden E.L."/>
            <person name="Korhonen P.K."/>
            <person name="Gasser R.B."/>
        </authorList>
    </citation>
    <scope>NUCLEOTIDE SEQUENCE [LARGE SCALE GENOMIC DNA]</scope>
    <source>
        <strain evidence="4">Cs-k2</strain>
    </source>
</reference>
<dbReference type="GO" id="GO:0030896">
    <property type="term" value="C:checkpoint clamp complex"/>
    <property type="evidence" value="ECO:0007669"/>
    <property type="project" value="InterPro"/>
</dbReference>
<dbReference type="GO" id="GO:0031573">
    <property type="term" value="P:mitotic intra-S DNA damage checkpoint signaling"/>
    <property type="evidence" value="ECO:0007669"/>
    <property type="project" value="TreeGrafter"/>
</dbReference>
<dbReference type="AlphaFoldDB" id="A0A419Q4G6"/>
<dbReference type="EMBL" id="NIRI02000056">
    <property type="protein sequence ID" value="KAG5445527.1"/>
    <property type="molecule type" value="Genomic_DNA"/>
</dbReference>
<proteinExistence type="predicted"/>
<dbReference type="PANTHER" id="PTHR12900">
    <property type="entry name" value="MITOTIC AND DNA DAMAGE CHECKPOINT PROTEIN HUS1"/>
    <property type="match status" value="1"/>
</dbReference>
<dbReference type="GO" id="GO:0035861">
    <property type="term" value="C:site of double-strand break"/>
    <property type="evidence" value="ECO:0007669"/>
    <property type="project" value="TreeGrafter"/>
</dbReference>
<dbReference type="Proteomes" id="UP000286415">
    <property type="component" value="Unassembled WGS sequence"/>
</dbReference>
<comment type="subcellular location">
    <subcellularLocation>
        <location evidence="1">Nucleus</location>
    </subcellularLocation>
</comment>
<feature type="region of interest" description="Disordered" evidence="3">
    <location>
        <begin position="1"/>
        <end position="21"/>
    </location>
</feature>
<feature type="region of interest" description="Disordered" evidence="3">
    <location>
        <begin position="555"/>
        <end position="590"/>
    </location>
</feature>
<dbReference type="InterPro" id="IPR036420">
    <property type="entry name" value="BRCT_dom_sf"/>
</dbReference>
<comment type="caution">
    <text evidence="4">The sequence shown here is derived from an EMBL/GenBank/DDBJ whole genome shotgun (WGS) entry which is preliminary data.</text>
</comment>
<dbReference type="CDD" id="cd17751">
    <property type="entry name" value="BRCT_microcephalin_rpt3"/>
    <property type="match status" value="1"/>
</dbReference>
<dbReference type="SUPFAM" id="SSF52113">
    <property type="entry name" value="BRCT domain"/>
    <property type="match status" value="2"/>
</dbReference>
<keyword evidence="2" id="KW-0539">Nucleus</keyword>
<dbReference type="InterPro" id="IPR007150">
    <property type="entry name" value="HUS1/Mec3"/>
</dbReference>
<dbReference type="PANTHER" id="PTHR12900:SF0">
    <property type="entry name" value="CHECKPOINT PROTEIN"/>
    <property type="match status" value="1"/>
</dbReference>
<dbReference type="Pfam" id="PF12738">
    <property type="entry name" value="PTCB-BRCT"/>
    <property type="match status" value="1"/>
</dbReference>
<evidence type="ECO:0000256" key="2">
    <source>
        <dbReference type="ARBA" id="ARBA00023242"/>
    </source>
</evidence>
<dbReference type="GO" id="GO:0000724">
    <property type="term" value="P:double-strand break repair via homologous recombination"/>
    <property type="evidence" value="ECO:0007669"/>
    <property type="project" value="TreeGrafter"/>
</dbReference>
<reference evidence="4 5" key="1">
    <citation type="journal article" date="2018" name="Biotechnol. Adv.">
        <title>Improved genomic resources and new bioinformatic workflow for the carcinogenic parasite Clonorchis sinensis: Biotechnological implications.</title>
        <authorList>
            <person name="Wang D."/>
            <person name="Korhonen P.K."/>
            <person name="Gasser R.B."/>
            <person name="Young N.D."/>
        </authorList>
    </citation>
    <scope>NUCLEOTIDE SEQUENCE [LARGE SCALE GENOMIC DNA]</scope>
    <source>
        <strain evidence="4">Cs-k2</strain>
    </source>
</reference>
<dbReference type="PROSITE" id="PS50172">
    <property type="entry name" value="BRCT"/>
    <property type="match status" value="1"/>
</dbReference>
<dbReference type="InterPro" id="IPR001357">
    <property type="entry name" value="BRCT_dom"/>
</dbReference>
<dbReference type="STRING" id="79923.A0A419Q4G6"/>
<feature type="region of interest" description="Disordered" evidence="3">
    <location>
        <begin position="471"/>
        <end position="517"/>
    </location>
</feature>
<dbReference type="GO" id="GO:0000723">
    <property type="term" value="P:telomere maintenance"/>
    <property type="evidence" value="ECO:0007669"/>
    <property type="project" value="TreeGrafter"/>
</dbReference>
<dbReference type="SMART" id="SM00292">
    <property type="entry name" value="BRCT"/>
    <property type="match status" value="3"/>
</dbReference>
<dbReference type="OrthoDB" id="10063861at2759"/>
<dbReference type="GO" id="GO:0033314">
    <property type="term" value="P:mitotic DNA replication checkpoint signaling"/>
    <property type="evidence" value="ECO:0007669"/>
    <property type="project" value="TreeGrafter"/>
</dbReference>
<dbReference type="InParanoid" id="A0A419Q4G6"/>
<gene>
    <name evidence="4" type="ORF">CSKR_101013</name>
</gene>
<name>A0A419Q4G6_CLOSI</name>
<evidence type="ECO:0000313" key="5">
    <source>
        <dbReference type="Proteomes" id="UP000286415"/>
    </source>
</evidence>
<evidence type="ECO:0000256" key="3">
    <source>
        <dbReference type="SAM" id="MobiDB-lite"/>
    </source>
</evidence>
<sequence>MPSLEWRKPRGGQDPTWQKGMKDGSNALSAVGAVCLPGWSPRNRSCVWLPDVSGVHAAWTIWQLSQPSCFLLVAWQLGTERRIMLRDGEQSNILNGNLDFSQTYFLGVVAFVDVKSSLGNPALAISSRLKNLGAEVVHSLTSSVTHVIFRNGSELTKEWARKRRVRLVSPLWVKACHTHNVITFTCDPIMLFLPQVRVGEAAYACREDTSICLNDSIENSLPSKQAGLALPPNNLVKRVRTSLKLPPLDIPKHVQQFFQRIERRKQQGPTCVDVFSSSESSGGEENSKMEIALARFSFDRSTHRSTADIKPVVVDQLSLPVVSLKKISLSTGVLTELQNNCPHIPLDGAPTTVGGSTMPDPPVFEGTVHTARHLTPLNPPNPASKLLTPLARCNSPLIPRFKMVSNSHTLPATRKRLSPGTPLTPEALVEWVNAKKKPTVRSSVKASITPVIHKGEPKKKRRKKVVRVVARMPSTSRRRDVNKPSKEEQALSSRDDETFESDVSSSKQPDCRSSEKISECSTLAQQISVNIRNKTDTHKLGVACRLRKSIPVDMDASPDVANSKPVASHKTRTRTLNGKSSTKPSLGIKPLTSRNSLEDFNLRRVRRVCGASASSELSHQSVDHDGQRQIVIAFTGLRKDDETLLCTLVRSSPLIGYKLLSSRATAGTAHFPLDSISMKRCTHLVTINPFRRTVNLLRGLLSGVQIVSVDWLKNSAQQGLWLSELSYRPSGLPRSSRVRLLPTLFQKVGCIYVGHSSSPPRRDIIDLLTLGGASTTNRKKVANIIIGERIPEVICVKPTWVFAIGARWLSGWSANLLTGMSMVRTGPLPLDFPRLGLSNVAVSQPSCFLLLFCINSANTLVHRHFRLSMKFRIRTIDTGCIEHFANIVHMVSTITKNAIFRLSKDNLTFVVKERAVFGGVSAWCELDHAALFSERVCEGLSADQDEILLEVVLDQLMHCLRMSSGGTTSGTTFATSTSAVVGGPLTTGSLNPVGYASFGPPTYQTLPTVHGLKIKLVRRKVPCLAIELEQASITGRSRAVWHFLPVHVVPPRLWNEFIEPLDPDFDVSIFFPSVKILRPFVDRMKRFAKFILISANGAGELHLGVNVETLARVRLTFRGLRARSWLPEHQSRSTQGGDGDNTEEPRSAIWGGDGDDVTRGTFRDSRLEVPNHIDTTASDAADQRFVSASLDIRRFAQLLSSPRVPLSCFVCNIIHEHLAQFVLIFDNCKLKFNMPAVNL</sequence>
<organism evidence="4 5">
    <name type="scientific">Clonorchis sinensis</name>
    <name type="common">Chinese liver fluke</name>
    <dbReference type="NCBI Taxonomy" id="79923"/>
    <lineage>
        <taxon>Eukaryota</taxon>
        <taxon>Metazoa</taxon>
        <taxon>Spiralia</taxon>
        <taxon>Lophotrochozoa</taxon>
        <taxon>Platyhelminthes</taxon>
        <taxon>Trematoda</taxon>
        <taxon>Digenea</taxon>
        <taxon>Opisthorchiida</taxon>
        <taxon>Opisthorchiata</taxon>
        <taxon>Opisthorchiidae</taxon>
        <taxon>Clonorchis</taxon>
    </lineage>
</organism>
<accession>A0A419Q4G6</accession>
<protein>
    <submittedName>
        <fullName evidence="4">DNA damage checkpoint control protein</fullName>
    </submittedName>
</protein>
<feature type="compositionally biased region" description="Basic and acidic residues" evidence="3">
    <location>
        <begin position="477"/>
        <end position="496"/>
    </location>
</feature>
<keyword evidence="5" id="KW-1185">Reference proteome</keyword>
<dbReference type="GO" id="GO:0006289">
    <property type="term" value="P:nucleotide-excision repair"/>
    <property type="evidence" value="ECO:0007669"/>
    <property type="project" value="TreeGrafter"/>
</dbReference>
<feature type="compositionally biased region" description="Polar residues" evidence="3">
    <location>
        <begin position="574"/>
        <end position="584"/>
    </location>
</feature>
<dbReference type="FunCoup" id="A0A419Q4G6">
    <property type="interactions" value="897"/>
</dbReference>
<dbReference type="Pfam" id="PF04005">
    <property type="entry name" value="Hus1"/>
    <property type="match status" value="1"/>
</dbReference>
<dbReference type="GO" id="GO:0044778">
    <property type="term" value="P:meiotic DNA integrity checkpoint signaling"/>
    <property type="evidence" value="ECO:0007669"/>
    <property type="project" value="TreeGrafter"/>
</dbReference>
<feature type="region of interest" description="Disordered" evidence="3">
    <location>
        <begin position="1128"/>
        <end position="1157"/>
    </location>
</feature>
<evidence type="ECO:0000256" key="1">
    <source>
        <dbReference type="ARBA" id="ARBA00004123"/>
    </source>
</evidence>
<evidence type="ECO:0000313" key="4">
    <source>
        <dbReference type="EMBL" id="KAG5445527.1"/>
    </source>
</evidence>
<dbReference type="Gene3D" id="3.40.50.10190">
    <property type="entry name" value="BRCT domain"/>
    <property type="match status" value="3"/>
</dbReference>